<dbReference type="Proteomes" id="UP000242146">
    <property type="component" value="Unassembled WGS sequence"/>
</dbReference>
<feature type="non-terminal residue" evidence="2">
    <location>
        <position position="244"/>
    </location>
</feature>
<comment type="caution">
    <text evidence="2">The sequence shown here is derived from an EMBL/GenBank/DDBJ whole genome shotgun (WGS) entry which is preliminary data.</text>
</comment>
<dbReference type="AlphaFoldDB" id="A0A1X2GF92"/>
<proteinExistence type="predicted"/>
<evidence type="ECO:0000256" key="1">
    <source>
        <dbReference type="SAM" id="MobiDB-lite"/>
    </source>
</evidence>
<organism evidence="2 3">
    <name type="scientific">Hesseltinella vesiculosa</name>
    <dbReference type="NCBI Taxonomy" id="101127"/>
    <lineage>
        <taxon>Eukaryota</taxon>
        <taxon>Fungi</taxon>
        <taxon>Fungi incertae sedis</taxon>
        <taxon>Mucoromycota</taxon>
        <taxon>Mucoromycotina</taxon>
        <taxon>Mucoromycetes</taxon>
        <taxon>Mucorales</taxon>
        <taxon>Cunninghamellaceae</taxon>
        <taxon>Hesseltinella</taxon>
    </lineage>
</organism>
<gene>
    <name evidence="2" type="ORF">DM01DRAFT_1336787</name>
</gene>
<reference evidence="2 3" key="1">
    <citation type="submission" date="2016-07" db="EMBL/GenBank/DDBJ databases">
        <title>Pervasive Adenine N6-methylation of Active Genes in Fungi.</title>
        <authorList>
            <consortium name="DOE Joint Genome Institute"/>
            <person name="Mondo S.J."/>
            <person name="Dannebaum R.O."/>
            <person name="Kuo R.C."/>
            <person name="Labutti K."/>
            <person name="Haridas S."/>
            <person name="Kuo A."/>
            <person name="Salamov A."/>
            <person name="Ahrendt S.R."/>
            <person name="Lipzen A."/>
            <person name="Sullivan W."/>
            <person name="Andreopoulos W.B."/>
            <person name="Clum A."/>
            <person name="Lindquist E."/>
            <person name="Daum C."/>
            <person name="Ramamoorthy G.K."/>
            <person name="Gryganskyi A."/>
            <person name="Culley D."/>
            <person name="Magnuson J.K."/>
            <person name="James T.Y."/>
            <person name="O'Malley M.A."/>
            <person name="Stajich J.E."/>
            <person name="Spatafora J.W."/>
            <person name="Visel A."/>
            <person name="Grigoriev I.V."/>
        </authorList>
    </citation>
    <scope>NUCLEOTIDE SEQUENCE [LARGE SCALE GENOMIC DNA]</scope>
    <source>
        <strain evidence="2 3">NRRL 3301</strain>
    </source>
</reference>
<feature type="region of interest" description="Disordered" evidence="1">
    <location>
        <begin position="146"/>
        <end position="244"/>
    </location>
</feature>
<feature type="compositionally biased region" description="Acidic residues" evidence="1">
    <location>
        <begin position="219"/>
        <end position="236"/>
    </location>
</feature>
<evidence type="ECO:0000313" key="3">
    <source>
        <dbReference type="Proteomes" id="UP000242146"/>
    </source>
</evidence>
<dbReference type="OrthoDB" id="10617892at2759"/>
<name>A0A1X2GF92_9FUNG</name>
<sequence>MGNYYKIACYFLVRIDLVPQKPPEVTLLNCFNNKELAYQTALLSQLLELTKHANNWSLSVLAAKRDSILKHIRSLPEEASSEEKYDHLFSRKKGLFDGLCNRLFEVHYLNPELDGDDHAEVNDDCIQDGMDAMSYDIQKEKKRLTSILEDEGVDLEDSNGEDDDEEEEEDDLDDDDDDDLEDDAEEDLGDDDENPIAISDVENETEDDFENHAKRPFPVDDEEEDELDELNDEDDDQTSKRRRG</sequence>
<feature type="compositionally biased region" description="Acidic residues" evidence="1">
    <location>
        <begin position="148"/>
        <end position="194"/>
    </location>
</feature>
<evidence type="ECO:0000313" key="2">
    <source>
        <dbReference type="EMBL" id="ORX52415.1"/>
    </source>
</evidence>
<dbReference type="EMBL" id="MCGT01000018">
    <property type="protein sequence ID" value="ORX52415.1"/>
    <property type="molecule type" value="Genomic_DNA"/>
</dbReference>
<accession>A0A1X2GF92</accession>
<protein>
    <submittedName>
        <fullName evidence="2">Uncharacterized protein</fullName>
    </submittedName>
</protein>
<keyword evidence="3" id="KW-1185">Reference proteome</keyword>